<evidence type="ECO:0000256" key="1">
    <source>
        <dbReference type="SAM" id="MobiDB-lite"/>
    </source>
</evidence>
<feature type="signal peptide" evidence="2">
    <location>
        <begin position="1"/>
        <end position="39"/>
    </location>
</feature>
<dbReference type="EMBL" id="BPQH01000002">
    <property type="protein sequence ID" value="GJD48104.1"/>
    <property type="molecule type" value="Genomic_DNA"/>
</dbReference>
<evidence type="ECO:0000256" key="2">
    <source>
        <dbReference type="SAM" id="SignalP"/>
    </source>
</evidence>
<gene>
    <name evidence="3" type="ORF">OPKNFCMD_0820</name>
</gene>
<keyword evidence="2" id="KW-0732">Signal</keyword>
<keyword evidence="4" id="KW-1185">Reference proteome</keyword>
<sequence>MPVAEPPGRRGAATGAAFRAGGRAACLALALAVPLPVRAAAGCGGDAMSSAQVTEGGPARGGPLTAVPETLCADLQGNPKTDVRIDVYTSPYGGQEAGAPYEERPPRGPRPRGGRGLER</sequence>
<feature type="chain" id="PRO_5045439285" evidence="2">
    <location>
        <begin position="40"/>
        <end position="119"/>
    </location>
</feature>
<dbReference type="Proteomes" id="UP001055167">
    <property type="component" value="Unassembled WGS sequence"/>
</dbReference>
<name>A0ABQ4QS90_9HYPH</name>
<evidence type="ECO:0000313" key="4">
    <source>
        <dbReference type="Proteomes" id="UP001055167"/>
    </source>
</evidence>
<reference evidence="3" key="2">
    <citation type="submission" date="2021-08" db="EMBL/GenBank/DDBJ databases">
        <authorList>
            <person name="Tani A."/>
            <person name="Ola A."/>
            <person name="Ogura Y."/>
            <person name="Katsura K."/>
            <person name="Hayashi T."/>
        </authorList>
    </citation>
    <scope>NUCLEOTIDE SEQUENCE</scope>
    <source>
        <strain evidence="3">KCTC 52305</strain>
    </source>
</reference>
<feature type="region of interest" description="Disordered" evidence="1">
    <location>
        <begin position="43"/>
        <end position="119"/>
    </location>
</feature>
<evidence type="ECO:0000313" key="3">
    <source>
        <dbReference type="EMBL" id="GJD48104.1"/>
    </source>
</evidence>
<protein>
    <submittedName>
        <fullName evidence="3">Uncharacterized protein</fullName>
    </submittedName>
</protein>
<comment type="caution">
    <text evidence="3">The sequence shown here is derived from an EMBL/GenBank/DDBJ whole genome shotgun (WGS) entry which is preliminary data.</text>
</comment>
<organism evidence="3 4">
    <name type="scientific">Methylobacterium crusticola</name>
    <dbReference type="NCBI Taxonomy" id="1697972"/>
    <lineage>
        <taxon>Bacteria</taxon>
        <taxon>Pseudomonadati</taxon>
        <taxon>Pseudomonadota</taxon>
        <taxon>Alphaproteobacteria</taxon>
        <taxon>Hyphomicrobiales</taxon>
        <taxon>Methylobacteriaceae</taxon>
        <taxon>Methylobacterium</taxon>
    </lineage>
</organism>
<proteinExistence type="predicted"/>
<reference evidence="3" key="1">
    <citation type="journal article" date="2021" name="Front. Microbiol.">
        <title>Comprehensive Comparative Genomics and Phenotyping of Methylobacterium Species.</title>
        <authorList>
            <person name="Alessa O."/>
            <person name="Ogura Y."/>
            <person name="Fujitani Y."/>
            <person name="Takami H."/>
            <person name="Hayashi T."/>
            <person name="Sahin N."/>
            <person name="Tani A."/>
        </authorList>
    </citation>
    <scope>NUCLEOTIDE SEQUENCE</scope>
    <source>
        <strain evidence="3">KCTC 52305</strain>
    </source>
</reference>
<accession>A0ABQ4QS90</accession>